<sequence length="123" mass="14783">MTTSNNFQEETILQHINEIKQLQGSNDFDATIELLKITSQEIFNNFEELVKDKTQTIEILNNTILFLLAELEYYKSVYFESLKKDFEKNFEQYVLKFITFLPQCIQDTFNHYKQNPVFNFLFK</sequence>
<evidence type="ECO:0000313" key="1">
    <source>
        <dbReference type="EMBL" id="RIB17507.1"/>
    </source>
</evidence>
<gene>
    <name evidence="1" type="ORF">C2G38_2187130</name>
</gene>
<organism evidence="1 2">
    <name type="scientific">Gigaspora rosea</name>
    <dbReference type="NCBI Taxonomy" id="44941"/>
    <lineage>
        <taxon>Eukaryota</taxon>
        <taxon>Fungi</taxon>
        <taxon>Fungi incertae sedis</taxon>
        <taxon>Mucoromycota</taxon>
        <taxon>Glomeromycotina</taxon>
        <taxon>Glomeromycetes</taxon>
        <taxon>Diversisporales</taxon>
        <taxon>Gigasporaceae</taxon>
        <taxon>Gigaspora</taxon>
    </lineage>
</organism>
<reference evidence="1 2" key="1">
    <citation type="submission" date="2018-06" db="EMBL/GenBank/DDBJ databases">
        <title>Comparative genomics reveals the genomic features of Rhizophagus irregularis, R. cerebriforme, R. diaphanum and Gigaspora rosea, and their symbiotic lifestyle signature.</title>
        <authorList>
            <person name="Morin E."/>
            <person name="San Clemente H."/>
            <person name="Chen E.C.H."/>
            <person name="De La Providencia I."/>
            <person name="Hainaut M."/>
            <person name="Kuo A."/>
            <person name="Kohler A."/>
            <person name="Murat C."/>
            <person name="Tang N."/>
            <person name="Roy S."/>
            <person name="Loubradou J."/>
            <person name="Henrissat B."/>
            <person name="Grigoriev I.V."/>
            <person name="Corradi N."/>
            <person name="Roux C."/>
            <person name="Martin F.M."/>
        </authorList>
    </citation>
    <scope>NUCLEOTIDE SEQUENCE [LARGE SCALE GENOMIC DNA]</scope>
    <source>
        <strain evidence="1 2">DAOM 194757</strain>
    </source>
</reference>
<accession>A0A397V838</accession>
<dbReference type="Proteomes" id="UP000266673">
    <property type="component" value="Unassembled WGS sequence"/>
</dbReference>
<name>A0A397V838_9GLOM</name>
<dbReference type="EMBL" id="QKWP01000601">
    <property type="protein sequence ID" value="RIB17507.1"/>
    <property type="molecule type" value="Genomic_DNA"/>
</dbReference>
<keyword evidence="2" id="KW-1185">Reference proteome</keyword>
<protein>
    <submittedName>
        <fullName evidence="1">Uncharacterized protein</fullName>
    </submittedName>
</protein>
<comment type="caution">
    <text evidence="1">The sequence shown here is derived from an EMBL/GenBank/DDBJ whole genome shotgun (WGS) entry which is preliminary data.</text>
</comment>
<evidence type="ECO:0000313" key="2">
    <source>
        <dbReference type="Proteomes" id="UP000266673"/>
    </source>
</evidence>
<proteinExistence type="predicted"/>
<dbReference type="AlphaFoldDB" id="A0A397V838"/>